<dbReference type="SUPFAM" id="SSF48452">
    <property type="entry name" value="TPR-like"/>
    <property type="match status" value="1"/>
</dbReference>
<evidence type="ECO:0000313" key="2">
    <source>
        <dbReference type="EMBL" id="RKH40900.1"/>
    </source>
</evidence>
<dbReference type="RefSeq" id="WP_120626809.1">
    <property type="nucleotide sequence ID" value="NZ_RAWG01000120.1"/>
</dbReference>
<dbReference type="Proteomes" id="UP000273405">
    <property type="component" value="Unassembled WGS sequence"/>
</dbReference>
<feature type="signal peptide" evidence="1">
    <location>
        <begin position="1"/>
        <end position="19"/>
    </location>
</feature>
<dbReference type="EMBL" id="RAWG01000120">
    <property type="protein sequence ID" value="RKH40900.1"/>
    <property type="molecule type" value="Genomic_DNA"/>
</dbReference>
<organism evidence="2 3">
    <name type="scientific">Corallococcus sicarius</name>
    <dbReference type="NCBI Taxonomy" id="2316726"/>
    <lineage>
        <taxon>Bacteria</taxon>
        <taxon>Pseudomonadati</taxon>
        <taxon>Myxococcota</taxon>
        <taxon>Myxococcia</taxon>
        <taxon>Myxococcales</taxon>
        <taxon>Cystobacterineae</taxon>
        <taxon>Myxococcaceae</taxon>
        <taxon>Corallococcus</taxon>
    </lineage>
</organism>
<reference evidence="3" key="1">
    <citation type="submission" date="2018-09" db="EMBL/GenBank/DDBJ databases">
        <authorList>
            <person name="Livingstone P.G."/>
            <person name="Whitworth D.E."/>
        </authorList>
    </citation>
    <scope>NUCLEOTIDE SEQUENCE [LARGE SCALE GENOMIC DNA]</scope>
    <source>
        <strain evidence="3">CA040B</strain>
    </source>
</reference>
<sequence length="519" mass="58418">MSRLLRLLVVLAGLGPVFAASFWPVQASAQQDVGAYNRALSAFNAGQFDTAAPLFAQLAEGDDADLKGKAEYYLAQTFAKKELPVAAFISYAAIVNAGPKHPSYLKAIEGLVDMQQLLDEQNLIPSILNQAYSDEVRDQWVTLPKEVLARINYLVGTAAQRRMRYEEARALLEAVPADSRVYAKARYLLGTVLADPRFPGRPGEAQTLDKEAINAFQTVLSTKEPQVELPETRELALLALGRVHYRRGEYADAVKAYEGVPRYARFWDQALFENGFARFQNEDFGGALGSLQALHAPQFEGAFQPESWILKSTVYYYSCLYDEVKTTLAAFDERYGPMAKQLEPFTGEDLPLVQAFNLVAAENRRLPRPVYLWIRNNERVREVLRTLSRVDAEKRAITEGPWRGTPLAAQTVASLEDVRGTLLQVGGTLAKNRLKEAADNLRTYSDQAEIIRVQTALDEKDLFSAGVDQKTLLTRQTLYRPKMPGEAWNYWRFQGEFWIDEIGYYQYTLKRGCPARAEK</sequence>
<dbReference type="OrthoDB" id="5482456at2"/>
<gene>
    <name evidence="2" type="ORF">D7X12_19625</name>
</gene>
<dbReference type="AlphaFoldDB" id="A0A3A8NBS7"/>
<evidence type="ECO:0000313" key="3">
    <source>
        <dbReference type="Proteomes" id="UP000273405"/>
    </source>
</evidence>
<evidence type="ECO:0000256" key="1">
    <source>
        <dbReference type="SAM" id="SignalP"/>
    </source>
</evidence>
<accession>A0A3A8NBS7</accession>
<proteinExistence type="predicted"/>
<keyword evidence="3" id="KW-1185">Reference proteome</keyword>
<feature type="chain" id="PRO_5017467814" evidence="1">
    <location>
        <begin position="20"/>
        <end position="519"/>
    </location>
</feature>
<dbReference type="Gene3D" id="1.25.40.10">
    <property type="entry name" value="Tetratricopeptide repeat domain"/>
    <property type="match status" value="2"/>
</dbReference>
<keyword evidence="1" id="KW-0732">Signal</keyword>
<dbReference type="InterPro" id="IPR011990">
    <property type="entry name" value="TPR-like_helical_dom_sf"/>
</dbReference>
<protein>
    <submittedName>
        <fullName evidence="2">Tetratricopeptide repeat protein</fullName>
    </submittedName>
</protein>
<comment type="caution">
    <text evidence="2">The sequence shown here is derived from an EMBL/GenBank/DDBJ whole genome shotgun (WGS) entry which is preliminary data.</text>
</comment>
<name>A0A3A8NBS7_9BACT</name>